<gene>
    <name evidence="13" type="ORF">CYMTET_20081</name>
</gene>
<evidence type="ECO:0000256" key="8">
    <source>
        <dbReference type="ARBA" id="ARBA00022898"/>
    </source>
</evidence>
<keyword evidence="6" id="KW-0028">Amino-acid biosynthesis</keyword>
<accession>A0AAE0G634</accession>
<dbReference type="InterPro" id="IPR015421">
    <property type="entry name" value="PyrdxlP-dep_Trfase_major"/>
</dbReference>
<dbReference type="Gene3D" id="3.90.1150.10">
    <property type="entry name" value="Aspartate Aminotransferase, domain 1"/>
    <property type="match status" value="1"/>
</dbReference>
<dbReference type="GO" id="GO:0006564">
    <property type="term" value="P:L-serine biosynthetic process"/>
    <property type="evidence" value="ECO:0007669"/>
    <property type="project" value="UniProtKB-KW"/>
</dbReference>
<organism evidence="13 14">
    <name type="scientific">Cymbomonas tetramitiformis</name>
    <dbReference type="NCBI Taxonomy" id="36881"/>
    <lineage>
        <taxon>Eukaryota</taxon>
        <taxon>Viridiplantae</taxon>
        <taxon>Chlorophyta</taxon>
        <taxon>Pyramimonadophyceae</taxon>
        <taxon>Pyramimonadales</taxon>
        <taxon>Pyramimonadaceae</taxon>
        <taxon>Cymbomonas</taxon>
    </lineage>
</organism>
<dbReference type="FunFam" id="3.90.1150.10:FF:000006">
    <property type="entry name" value="Phosphoserine aminotransferase"/>
    <property type="match status" value="1"/>
</dbReference>
<protein>
    <recommendedName>
        <fullName evidence="4">phosphoserine transaminase</fullName>
        <ecNumber evidence="4">2.6.1.52</ecNumber>
    </recommendedName>
</protein>
<dbReference type="GO" id="GO:0030170">
    <property type="term" value="F:pyridoxal phosphate binding"/>
    <property type="evidence" value="ECO:0007669"/>
    <property type="project" value="TreeGrafter"/>
</dbReference>
<dbReference type="EC" id="2.6.1.52" evidence="4"/>
<evidence type="ECO:0000313" key="14">
    <source>
        <dbReference type="Proteomes" id="UP001190700"/>
    </source>
</evidence>
<dbReference type="FunFam" id="3.40.640.10:FF:000010">
    <property type="entry name" value="Phosphoserine aminotransferase"/>
    <property type="match status" value="1"/>
</dbReference>
<dbReference type="HAMAP" id="MF_00160">
    <property type="entry name" value="SerC_aminotrans_5"/>
    <property type="match status" value="1"/>
</dbReference>
<keyword evidence="14" id="KW-1185">Reference proteome</keyword>
<reference evidence="13 14" key="1">
    <citation type="journal article" date="2015" name="Genome Biol. Evol.">
        <title>Comparative Genomics of a Bacterivorous Green Alga Reveals Evolutionary Causalities and Consequences of Phago-Mixotrophic Mode of Nutrition.</title>
        <authorList>
            <person name="Burns J.A."/>
            <person name="Paasch A."/>
            <person name="Narechania A."/>
            <person name="Kim E."/>
        </authorList>
    </citation>
    <scope>NUCLEOTIDE SEQUENCE [LARGE SCALE GENOMIC DNA]</scope>
    <source>
        <strain evidence="13 14">PLY_AMNH</strain>
    </source>
</reference>
<dbReference type="PANTHER" id="PTHR43247">
    <property type="entry name" value="PHOSPHOSERINE AMINOTRANSFERASE"/>
    <property type="match status" value="1"/>
</dbReference>
<evidence type="ECO:0000256" key="9">
    <source>
        <dbReference type="ARBA" id="ARBA00023299"/>
    </source>
</evidence>
<dbReference type="Pfam" id="PF00266">
    <property type="entry name" value="Aminotran_5"/>
    <property type="match status" value="1"/>
</dbReference>
<dbReference type="NCBIfam" id="NF003764">
    <property type="entry name" value="PRK05355.1"/>
    <property type="match status" value="1"/>
</dbReference>
<evidence type="ECO:0000313" key="13">
    <source>
        <dbReference type="EMBL" id="KAK3271581.1"/>
    </source>
</evidence>
<keyword evidence="7" id="KW-0808">Transferase</keyword>
<dbReference type="EMBL" id="LGRX02009596">
    <property type="protein sequence ID" value="KAK3271581.1"/>
    <property type="molecule type" value="Genomic_DNA"/>
</dbReference>
<dbReference type="GO" id="GO:0004648">
    <property type="term" value="F:O-phospho-L-serine:2-oxoglutarate aminotransferase activity"/>
    <property type="evidence" value="ECO:0007669"/>
    <property type="project" value="UniProtKB-EC"/>
</dbReference>
<dbReference type="InterPro" id="IPR022278">
    <property type="entry name" value="Pser_aminoTfrase"/>
</dbReference>
<comment type="cofactor">
    <cofactor evidence="1">
        <name>pyridoxal 5'-phosphate</name>
        <dbReference type="ChEBI" id="CHEBI:597326"/>
    </cofactor>
</comment>
<evidence type="ECO:0000256" key="10">
    <source>
        <dbReference type="ARBA" id="ARBA00047630"/>
    </source>
</evidence>
<dbReference type="GO" id="GO:0009570">
    <property type="term" value="C:chloroplast stroma"/>
    <property type="evidence" value="ECO:0007669"/>
    <property type="project" value="TreeGrafter"/>
</dbReference>
<evidence type="ECO:0000256" key="1">
    <source>
        <dbReference type="ARBA" id="ARBA00001933"/>
    </source>
</evidence>
<keyword evidence="9" id="KW-0718">Serine biosynthesis</keyword>
<proteinExistence type="inferred from homology"/>
<evidence type="ECO:0000256" key="4">
    <source>
        <dbReference type="ARBA" id="ARBA00013030"/>
    </source>
</evidence>
<dbReference type="InterPro" id="IPR015422">
    <property type="entry name" value="PyrdxlP-dep_Trfase_small"/>
</dbReference>
<comment type="catalytic activity">
    <reaction evidence="11">
        <text>O-phospho-L-serine + 2-oxoglutarate = 3-phosphooxypyruvate + L-glutamate</text>
        <dbReference type="Rhea" id="RHEA:14329"/>
        <dbReference type="ChEBI" id="CHEBI:16810"/>
        <dbReference type="ChEBI" id="CHEBI:18110"/>
        <dbReference type="ChEBI" id="CHEBI:29985"/>
        <dbReference type="ChEBI" id="CHEBI:57524"/>
        <dbReference type="EC" id="2.6.1.52"/>
    </reaction>
</comment>
<dbReference type="InterPro" id="IPR000192">
    <property type="entry name" value="Aminotrans_V_dom"/>
</dbReference>
<comment type="similarity">
    <text evidence="3">Belongs to the class-V pyridoxal-phosphate-dependent aminotransferase family. SerC subfamily.</text>
</comment>
<dbReference type="Proteomes" id="UP001190700">
    <property type="component" value="Unassembled WGS sequence"/>
</dbReference>
<comment type="caution">
    <text evidence="13">The sequence shown here is derived from an EMBL/GenBank/DDBJ whole genome shotgun (WGS) entry which is preliminary data.</text>
</comment>
<evidence type="ECO:0000256" key="2">
    <source>
        <dbReference type="ARBA" id="ARBA00005099"/>
    </source>
</evidence>
<evidence type="ECO:0000256" key="6">
    <source>
        <dbReference type="ARBA" id="ARBA00022605"/>
    </source>
</evidence>
<feature type="domain" description="Aminotransferase class V" evidence="12">
    <location>
        <begin position="53"/>
        <end position="396"/>
    </location>
</feature>
<evidence type="ECO:0000256" key="7">
    <source>
        <dbReference type="ARBA" id="ARBA00022679"/>
    </source>
</evidence>
<dbReference type="CDD" id="cd00611">
    <property type="entry name" value="PSAT_like"/>
    <property type="match status" value="1"/>
</dbReference>
<dbReference type="PIRSF" id="PIRSF000525">
    <property type="entry name" value="SerC"/>
    <property type="match status" value="1"/>
</dbReference>
<dbReference type="SUPFAM" id="SSF53383">
    <property type="entry name" value="PLP-dependent transferases"/>
    <property type="match status" value="1"/>
</dbReference>
<sequence>MQAPLEISRPAMLRRGNSRVLRNNGSNYKAVRKSAKQISCVSSPAAPTTDRLFNFSAGPACLPIDVLQEAQEDLINWKGSGMSVMEMSHRGKDFISIADKAEADLRALMGIPDNYKVLFLQGGASTQFASIPLNFTTAEDTVDYIQTGSWGSKAIKEAQKYVNVNVAATDKPNNFTNIPAQSEWELSSGAKYLHFCANETIQGVEFKYTPEVGVPLIADFSSNFLSKPVDVSKYGMIYAGVQKNLGPAGCTVVIVRDDLLGNSRPECPAMLDYAIMAENDSMYNTPPCFSIYMCGLVLDKLLKMGGLSEVEKNNKAKAAVIYDAISGSDGYYNCPVNDAVRSCMNIPFTMADSDLEKEFIATAAENGLVQLKGHRSVGGMRASVYNAMPMEGAEKLAKFMKEFQSNHS</sequence>
<dbReference type="InterPro" id="IPR015424">
    <property type="entry name" value="PyrdxlP-dep_Trfase"/>
</dbReference>
<dbReference type="PANTHER" id="PTHR43247:SF1">
    <property type="entry name" value="PHOSPHOSERINE AMINOTRANSFERASE"/>
    <property type="match status" value="1"/>
</dbReference>
<dbReference type="AlphaFoldDB" id="A0AAE0G634"/>
<dbReference type="Gene3D" id="3.40.640.10">
    <property type="entry name" value="Type I PLP-dependent aspartate aminotransferase-like (Major domain)"/>
    <property type="match status" value="1"/>
</dbReference>
<dbReference type="NCBIfam" id="TIGR01364">
    <property type="entry name" value="serC_1"/>
    <property type="match status" value="1"/>
</dbReference>
<keyword evidence="5" id="KW-0032">Aminotransferase</keyword>
<evidence type="ECO:0000256" key="3">
    <source>
        <dbReference type="ARBA" id="ARBA00006904"/>
    </source>
</evidence>
<evidence type="ECO:0000256" key="11">
    <source>
        <dbReference type="ARBA" id="ARBA00049007"/>
    </source>
</evidence>
<evidence type="ECO:0000256" key="5">
    <source>
        <dbReference type="ARBA" id="ARBA00022576"/>
    </source>
</evidence>
<name>A0AAE0G634_9CHLO</name>
<comment type="pathway">
    <text evidence="2">Amino-acid biosynthesis; L-serine biosynthesis; L-serine from 3-phospho-D-glycerate: step 2/3.</text>
</comment>
<keyword evidence="8" id="KW-0663">Pyridoxal phosphate</keyword>
<comment type="catalytic activity">
    <reaction evidence="10">
        <text>4-(phosphooxy)-L-threonine + 2-oxoglutarate = (R)-3-hydroxy-2-oxo-4-phosphooxybutanoate + L-glutamate</text>
        <dbReference type="Rhea" id="RHEA:16573"/>
        <dbReference type="ChEBI" id="CHEBI:16810"/>
        <dbReference type="ChEBI" id="CHEBI:29985"/>
        <dbReference type="ChEBI" id="CHEBI:58452"/>
        <dbReference type="ChEBI" id="CHEBI:58538"/>
        <dbReference type="EC" id="2.6.1.52"/>
    </reaction>
</comment>
<evidence type="ECO:0000259" key="12">
    <source>
        <dbReference type="Pfam" id="PF00266"/>
    </source>
</evidence>